<name>A0A8U0A6G6_9EURY</name>
<feature type="transmembrane region" description="Helical" evidence="1">
    <location>
        <begin position="49"/>
        <end position="71"/>
    </location>
</feature>
<organism evidence="2 3">
    <name type="scientific">Halocatena salina</name>
    <dbReference type="NCBI Taxonomy" id="2934340"/>
    <lineage>
        <taxon>Archaea</taxon>
        <taxon>Methanobacteriati</taxon>
        <taxon>Methanobacteriota</taxon>
        <taxon>Stenosarchaea group</taxon>
        <taxon>Halobacteria</taxon>
        <taxon>Halobacteriales</taxon>
        <taxon>Natronomonadaceae</taxon>
        <taxon>Halocatena</taxon>
    </lineage>
</organism>
<evidence type="ECO:0000313" key="2">
    <source>
        <dbReference type="EMBL" id="UPM44735.1"/>
    </source>
</evidence>
<evidence type="ECO:0000256" key="1">
    <source>
        <dbReference type="SAM" id="Phobius"/>
    </source>
</evidence>
<keyword evidence="1" id="KW-1133">Transmembrane helix</keyword>
<keyword evidence="1" id="KW-0812">Transmembrane</keyword>
<dbReference type="Proteomes" id="UP000831768">
    <property type="component" value="Plasmid unnamed2"/>
</dbReference>
<feature type="transmembrane region" description="Helical" evidence="1">
    <location>
        <begin position="12"/>
        <end position="37"/>
    </location>
</feature>
<dbReference type="GeneID" id="71929790"/>
<feature type="transmembrane region" description="Helical" evidence="1">
    <location>
        <begin position="83"/>
        <end position="101"/>
    </location>
</feature>
<keyword evidence="2" id="KW-0614">Plasmid</keyword>
<dbReference type="KEGG" id="haad:MW046_17045"/>
<dbReference type="EMBL" id="CP096021">
    <property type="protein sequence ID" value="UPM44735.1"/>
    <property type="molecule type" value="Genomic_DNA"/>
</dbReference>
<protein>
    <submittedName>
        <fullName evidence="2">Uncharacterized protein</fullName>
    </submittedName>
</protein>
<geneLocation type="plasmid" evidence="2 3">
    <name>unnamed2</name>
</geneLocation>
<accession>A0A8U0A6G6</accession>
<evidence type="ECO:0000313" key="3">
    <source>
        <dbReference type="Proteomes" id="UP000831768"/>
    </source>
</evidence>
<keyword evidence="3" id="KW-1185">Reference proteome</keyword>
<keyword evidence="1" id="KW-0472">Membrane</keyword>
<sequence length="103" mass="11023">MMVLPLQTATGNAMVVVVFFISLLVSIVLSFVIGLKGVRSYRESHDRGIVLLTVGILLLSGVPAGINVALTTLTAVPGWTVETTVNLIRLFGLVIILVTIYDQ</sequence>
<proteinExistence type="predicted"/>
<reference evidence="2" key="1">
    <citation type="submission" date="2022-04" db="EMBL/GenBank/DDBJ databases">
        <title>Halocatena sp. nov., isolated from a salt lake.</title>
        <authorList>
            <person name="Cui H.-L."/>
        </authorList>
    </citation>
    <scope>NUCLEOTIDE SEQUENCE</scope>
    <source>
        <strain evidence="2">AD-1</strain>
        <plasmid evidence="2">unnamed2</plasmid>
    </source>
</reference>
<dbReference type="AlphaFoldDB" id="A0A8U0A6G6"/>
<dbReference type="RefSeq" id="WP_247995389.1">
    <property type="nucleotide sequence ID" value="NZ_CP096021.1"/>
</dbReference>
<gene>
    <name evidence="2" type="ORF">MW046_17045</name>
</gene>